<keyword evidence="2" id="KW-1185">Reference proteome</keyword>
<organism evidence="1 2">
    <name type="scientific">Vibrio ouci</name>
    <dbReference type="NCBI Taxonomy" id="2499078"/>
    <lineage>
        <taxon>Bacteria</taxon>
        <taxon>Pseudomonadati</taxon>
        <taxon>Pseudomonadota</taxon>
        <taxon>Gammaproteobacteria</taxon>
        <taxon>Vibrionales</taxon>
        <taxon>Vibrionaceae</taxon>
        <taxon>Vibrio</taxon>
    </lineage>
</organism>
<dbReference type="Proteomes" id="UP000297753">
    <property type="component" value="Unassembled WGS sequence"/>
</dbReference>
<proteinExistence type="predicted"/>
<name>A0A4Y8WJB6_9VIBR</name>
<dbReference type="EMBL" id="SATR01000005">
    <property type="protein sequence ID" value="TFH92705.1"/>
    <property type="molecule type" value="Genomic_DNA"/>
</dbReference>
<reference evidence="1 2" key="1">
    <citation type="submission" date="2019-01" db="EMBL/GenBank/DDBJ databases">
        <title>Vibrio BEI176 sp. nov, a marine bacterium isolated from China: eastern marignal seas.</title>
        <authorList>
            <person name="Li B."/>
        </authorList>
    </citation>
    <scope>NUCLEOTIDE SEQUENCE [LARGE SCALE GENOMIC DNA]</scope>
    <source>
        <strain evidence="1 2">BEI176</strain>
    </source>
</reference>
<accession>A0A4Y8WJB6</accession>
<gene>
    <name evidence="1" type="ORF">ELS82_05800</name>
</gene>
<dbReference type="AlphaFoldDB" id="A0A4Y8WJB6"/>
<evidence type="ECO:0000313" key="1">
    <source>
        <dbReference type="EMBL" id="TFH92705.1"/>
    </source>
</evidence>
<comment type="caution">
    <text evidence="1">The sequence shown here is derived from an EMBL/GenBank/DDBJ whole genome shotgun (WGS) entry which is preliminary data.</text>
</comment>
<evidence type="ECO:0000313" key="2">
    <source>
        <dbReference type="Proteomes" id="UP000297753"/>
    </source>
</evidence>
<protein>
    <submittedName>
        <fullName evidence="1">AraC family transcriptional regulator</fullName>
    </submittedName>
</protein>
<dbReference type="RefSeq" id="WP_134834625.1">
    <property type="nucleotide sequence ID" value="NZ_SATR01000005.1"/>
</dbReference>
<dbReference type="OrthoDB" id="5916374at2"/>
<sequence length="200" mass="22647">MHYAISYQAEHNDFLICTPRRKSLKHRLICVRQGLVLVKLGKHEFAVEPNQYFWLPFDTLTSITYTPNTLVDNVELSSRVSLPLPKQAGVIKSNELMTALLNRLRDISAARNKQIDLLTVLQYELVDLRPALKESKLSQQVAQWTYDGESPLSSELQLVLRVREANKQMQSGKKRPAVVGALFEGNDSLFSGLEKAILGR</sequence>